<protein>
    <submittedName>
        <fullName evidence="7">Flagellar hook-length control protein FliK</fullName>
    </submittedName>
</protein>
<feature type="chain" id="PRO_5046363847" evidence="5">
    <location>
        <begin position="19"/>
        <end position="377"/>
    </location>
</feature>
<feature type="region of interest" description="Disordered" evidence="4">
    <location>
        <begin position="311"/>
        <end position="377"/>
    </location>
</feature>
<evidence type="ECO:0000313" key="7">
    <source>
        <dbReference type="EMBL" id="MYN26084.1"/>
    </source>
</evidence>
<gene>
    <name evidence="7" type="ORF">GTP69_06665</name>
</gene>
<feature type="non-terminal residue" evidence="7">
    <location>
        <position position="1"/>
    </location>
</feature>
<keyword evidence="7" id="KW-0282">Flagellum</keyword>
<evidence type="ECO:0000313" key="8">
    <source>
        <dbReference type="Proteomes" id="UP000642144"/>
    </source>
</evidence>
<sequence>LPATPAAAAAAADAAALAADAAKIAPGAADAAEADAAARQTAQDQAAAVADFKTILDKAGSATQTTTNADATSLATATAAAAAAAAKAAAGKSDGTDSLKPVTIATTVVGDAADSTRIAAQPADSAAVADTTATPKAGDTVSHIDTKAAPTTDTQPQVSQTQQQQQNAADPAKLAAAPQAAAVKTDAEAAATLKEQANITIAPTASHAAQEIAKAATVVPTDKLSSRVGSQAWDQQLGQKIIFMAAGGEQSATMELNPPDLGPLQVVLSVNKDQATAAFSSATPEVRQALENALPKLKEMMSEAGIQLGSATVSSSMSDQSNSSFNQQASSAQSGGSGGGSGRSGGSYGRDTNNQADAARSAPPVRRLPAGAVDTFA</sequence>
<organism evidence="7 8">
    <name type="scientific">Duganella levis</name>
    <dbReference type="NCBI Taxonomy" id="2692169"/>
    <lineage>
        <taxon>Bacteria</taxon>
        <taxon>Pseudomonadati</taxon>
        <taxon>Pseudomonadota</taxon>
        <taxon>Betaproteobacteria</taxon>
        <taxon>Burkholderiales</taxon>
        <taxon>Oxalobacteraceae</taxon>
        <taxon>Telluria group</taxon>
        <taxon>Duganella</taxon>
    </lineage>
</organism>
<proteinExistence type="inferred from homology"/>
<keyword evidence="3" id="KW-1005">Bacterial flagellum biogenesis</keyword>
<dbReference type="RefSeq" id="WP_161054154.1">
    <property type="nucleotide sequence ID" value="NZ_WWCT01000004.1"/>
</dbReference>
<reference evidence="7 8" key="1">
    <citation type="submission" date="2019-12" db="EMBL/GenBank/DDBJ databases">
        <title>Novel species isolated from a subtropical stream in China.</title>
        <authorList>
            <person name="Lu H."/>
        </authorList>
    </citation>
    <scope>NUCLEOTIDE SEQUENCE [LARGE SCALE GENOMIC DNA]</scope>
    <source>
        <strain evidence="7 8">CY42W</strain>
    </source>
</reference>
<name>A0ABW9VWY1_9BURK</name>
<evidence type="ECO:0000259" key="6">
    <source>
        <dbReference type="Pfam" id="PF02120"/>
    </source>
</evidence>
<keyword evidence="7" id="KW-0966">Cell projection</keyword>
<feature type="domain" description="Flagellar hook-length control protein-like C-terminal" evidence="6">
    <location>
        <begin position="239"/>
        <end position="321"/>
    </location>
</feature>
<dbReference type="PANTHER" id="PTHR37533:SF2">
    <property type="entry name" value="FLAGELLAR HOOK-LENGTH CONTROL PROTEIN"/>
    <property type="match status" value="1"/>
</dbReference>
<keyword evidence="7" id="KW-0969">Cilium</keyword>
<feature type="compositionally biased region" description="Low complexity" evidence="4">
    <location>
        <begin position="119"/>
        <end position="134"/>
    </location>
</feature>
<keyword evidence="8" id="KW-1185">Reference proteome</keyword>
<dbReference type="PRINTS" id="PR01007">
    <property type="entry name" value="FLGHOOKFLIK"/>
</dbReference>
<accession>A0ABW9VWY1</accession>
<dbReference type="EMBL" id="WWCT01000004">
    <property type="protein sequence ID" value="MYN26084.1"/>
    <property type="molecule type" value="Genomic_DNA"/>
</dbReference>
<dbReference type="Proteomes" id="UP000642144">
    <property type="component" value="Unassembled WGS sequence"/>
</dbReference>
<feature type="region of interest" description="Disordered" evidence="4">
    <location>
        <begin position="119"/>
        <end position="180"/>
    </location>
</feature>
<comment type="similarity">
    <text evidence="2">Belongs to the FliK family.</text>
</comment>
<evidence type="ECO:0000256" key="2">
    <source>
        <dbReference type="ARBA" id="ARBA00009149"/>
    </source>
</evidence>
<dbReference type="InterPro" id="IPR038610">
    <property type="entry name" value="FliK-like_C_sf"/>
</dbReference>
<feature type="compositionally biased region" description="Low complexity" evidence="4">
    <location>
        <begin position="314"/>
        <end position="334"/>
    </location>
</feature>
<feature type="signal peptide" evidence="5">
    <location>
        <begin position="1"/>
        <end position="18"/>
    </location>
</feature>
<evidence type="ECO:0000256" key="3">
    <source>
        <dbReference type="ARBA" id="ARBA00022795"/>
    </source>
</evidence>
<feature type="compositionally biased region" description="Gly residues" evidence="4">
    <location>
        <begin position="335"/>
        <end position="348"/>
    </location>
</feature>
<comment type="caution">
    <text evidence="7">The sequence shown here is derived from an EMBL/GenBank/DDBJ whole genome shotgun (WGS) entry which is preliminary data.</text>
</comment>
<dbReference type="InterPro" id="IPR001635">
    <property type="entry name" value="Flag_hook_Flik"/>
</dbReference>
<dbReference type="Pfam" id="PF02120">
    <property type="entry name" value="Flg_hook"/>
    <property type="match status" value="1"/>
</dbReference>
<keyword evidence="5" id="KW-0732">Signal</keyword>
<dbReference type="CDD" id="cd17470">
    <property type="entry name" value="T3SS_Flik_C"/>
    <property type="match status" value="1"/>
</dbReference>
<evidence type="ECO:0000256" key="4">
    <source>
        <dbReference type="SAM" id="MobiDB-lite"/>
    </source>
</evidence>
<dbReference type="Gene3D" id="3.30.750.140">
    <property type="match status" value="1"/>
</dbReference>
<evidence type="ECO:0000256" key="5">
    <source>
        <dbReference type="SAM" id="SignalP"/>
    </source>
</evidence>
<feature type="compositionally biased region" description="Low complexity" evidence="4">
    <location>
        <begin position="151"/>
        <end position="180"/>
    </location>
</feature>
<dbReference type="PANTHER" id="PTHR37533">
    <property type="entry name" value="FLAGELLAR HOOK-LENGTH CONTROL PROTEIN"/>
    <property type="match status" value="1"/>
</dbReference>
<comment type="function">
    <text evidence="1">Controls the length of the flagellar hook.</text>
</comment>
<dbReference type="InterPro" id="IPR021136">
    <property type="entry name" value="Flagellar_hook_control-like_C"/>
</dbReference>
<dbReference type="InterPro" id="IPR052563">
    <property type="entry name" value="FliK"/>
</dbReference>
<evidence type="ECO:0000256" key="1">
    <source>
        <dbReference type="ARBA" id="ARBA00003944"/>
    </source>
</evidence>